<dbReference type="InterPro" id="IPR000673">
    <property type="entry name" value="Sig_transdc_resp-reg_Me-estase"/>
</dbReference>
<dbReference type="GO" id="GO:0000156">
    <property type="term" value="F:phosphorelay response regulator activity"/>
    <property type="evidence" value="ECO:0007669"/>
    <property type="project" value="InterPro"/>
</dbReference>
<feature type="domain" description="PAC" evidence="12">
    <location>
        <begin position="1012"/>
        <end position="1058"/>
    </location>
</feature>
<dbReference type="InterPro" id="IPR003018">
    <property type="entry name" value="GAF"/>
</dbReference>
<name>A0A7W7H415_9ACTN</name>
<dbReference type="Pfam" id="PF08447">
    <property type="entry name" value="PAS_3"/>
    <property type="match status" value="1"/>
</dbReference>
<dbReference type="Pfam" id="PF08448">
    <property type="entry name" value="PAS_4"/>
    <property type="match status" value="1"/>
</dbReference>
<dbReference type="InterPro" id="IPR013655">
    <property type="entry name" value="PAS_fold_3"/>
</dbReference>
<feature type="domain" description="CheB-type methylesterase" evidence="13">
    <location>
        <begin position="4"/>
        <end position="192"/>
    </location>
</feature>
<evidence type="ECO:0000256" key="3">
    <source>
        <dbReference type="ARBA" id="ARBA00012438"/>
    </source>
</evidence>
<dbReference type="AlphaFoldDB" id="A0A7W7H415"/>
<keyword evidence="4 9" id="KW-0597">Phosphoprotein</keyword>
<dbReference type="SUPFAM" id="SSF52172">
    <property type="entry name" value="CheY-like"/>
    <property type="match status" value="1"/>
</dbReference>
<dbReference type="InterPro" id="IPR000014">
    <property type="entry name" value="PAS"/>
</dbReference>
<evidence type="ECO:0000256" key="7">
    <source>
        <dbReference type="ARBA" id="ARBA00023012"/>
    </source>
</evidence>
<gene>
    <name evidence="14" type="ORF">BJY16_007033</name>
</gene>
<reference evidence="14 15" key="1">
    <citation type="submission" date="2020-08" db="EMBL/GenBank/DDBJ databases">
        <title>Sequencing the genomes of 1000 actinobacteria strains.</title>
        <authorList>
            <person name="Klenk H.-P."/>
        </authorList>
    </citation>
    <scope>NUCLEOTIDE SEQUENCE [LARGE SCALE GENOMIC DNA]</scope>
    <source>
        <strain evidence="14 15">DSM 45809</strain>
    </source>
</reference>
<dbReference type="InterPro" id="IPR003594">
    <property type="entry name" value="HATPase_dom"/>
</dbReference>
<evidence type="ECO:0000259" key="13">
    <source>
        <dbReference type="PROSITE" id="PS50122"/>
    </source>
</evidence>
<dbReference type="Pfam" id="PF13185">
    <property type="entry name" value="GAF_2"/>
    <property type="match status" value="1"/>
</dbReference>
<dbReference type="SUPFAM" id="SSF55874">
    <property type="entry name" value="ATPase domain of HSP90 chaperone/DNA topoisomerase II/histidine kinase"/>
    <property type="match status" value="1"/>
</dbReference>
<dbReference type="InterPro" id="IPR036097">
    <property type="entry name" value="HisK_dim/P_sf"/>
</dbReference>
<dbReference type="InterPro" id="IPR000700">
    <property type="entry name" value="PAS-assoc_C"/>
</dbReference>
<dbReference type="SUPFAM" id="SSF55781">
    <property type="entry name" value="GAF domain-like"/>
    <property type="match status" value="1"/>
</dbReference>
<feature type="domain" description="Response regulatory" evidence="11">
    <location>
        <begin position="817"/>
        <end position="932"/>
    </location>
</feature>
<dbReference type="Pfam" id="PF02518">
    <property type="entry name" value="HATPase_c"/>
    <property type="match status" value="1"/>
</dbReference>
<dbReference type="InterPro" id="IPR035909">
    <property type="entry name" value="CheB_C"/>
</dbReference>
<dbReference type="SMART" id="SM00388">
    <property type="entry name" value="HisKA"/>
    <property type="match status" value="1"/>
</dbReference>
<comment type="subcellular location">
    <subcellularLocation>
        <location evidence="2">Cell membrane</location>
    </subcellularLocation>
</comment>
<dbReference type="CDD" id="cd17574">
    <property type="entry name" value="REC_OmpR"/>
    <property type="match status" value="1"/>
</dbReference>
<feature type="modified residue" description="4-aspartylphosphate" evidence="9">
    <location>
        <position position="865"/>
    </location>
</feature>
<evidence type="ECO:0000256" key="1">
    <source>
        <dbReference type="ARBA" id="ARBA00000085"/>
    </source>
</evidence>
<dbReference type="InterPro" id="IPR011006">
    <property type="entry name" value="CheY-like_superfamily"/>
</dbReference>
<dbReference type="Gene3D" id="3.30.450.20">
    <property type="entry name" value="PAS domain"/>
    <property type="match status" value="2"/>
</dbReference>
<dbReference type="SUPFAM" id="SSF55785">
    <property type="entry name" value="PYP-like sensor domain (PAS domain)"/>
    <property type="match status" value="2"/>
</dbReference>
<sequence>MDEKRAVPDVVALIASAGGLGAITAVLKRLPPGFPAAVLVAQHLGGQGSALVDIMQRRIGLPVSWAQDGATLKGGRVTVAPPQTAVEVLPDSTLSVSPAPNSAASGPLDTLLISLADSFGPRAVAVVLSGMGRDGTLGARALRVSGGTVVAQSEDSAEHTGMPRSVVEAGAADLVLDVRDIGPVLADLIRGGELPRVRAERSLAGTLFPGPGEVAALFRRLDWRRTRLGPVQGWPDELVTVVQVALASPLSMSVLWGPEYLQLYNDAYRRMMGDKHPAGLGQPNRECWPEVWHLNESRYAQVMAGESVSLTDSPYPVARRGEVEDAWFDLTFSPIRDRDGEVAGILATVIEKTAEVLNRRRLQLLNRLATGPAGAPTRRASLERSLTALTVGDADVQFAVAYTVDLGRPHADLAGAAGVTPGGPMAPHTVPLLDDAAAWPVGRVVRTDDLVVVDQLAETFRGVTLNGGREPDSAIVFPLRGHRDGDVVVVGVLVLGVNARLRLDDTYREFLTLVAVQVAASLTEASGRQRQSDRIDRLAELDRAKTEFLSNISHELRTPLTLLLAPLETLGTDAAGLPAPLRAEVEVAARNARRLLVMVEALLDFSQLEAGRLRTRLERADLAALTADIAAAFRSAAERAGVELRVSCPPMSTPVEVDPGMWEKIVANLLVNALKFTFSGAVTVELRELPEHAQLTVSDTGVGIPAVELPHIFKRFHRVAETEARTHDGAGIGLALVNQLTRRHHGRVRAQSTVGEGSRFTVWLPKSQPRGAGAEPVAEPAERRYPVAGALAEVASFWNAPVDAAPAEALRPYDNARILVVDDNQDMRDYLTRLLSVSWDVEAVGTGEQAMDAARRTRPDLILTDVMMPNVDGLRLLRQLRAESTLRGLPMIMLSARAGEQAAIEGLAAGANDYLVKPFAARELIARIGAQLELARVREETEGRFRALVNASFDVVYRMDPDWSRMRALDGRGFLADTAEPSAHWLDTYIDPADQPEVLAAIATAVAGKKVFHLRHRVRRPDGSLGWTESRAIPLLGDDGEIIEWVGAATEIEPPAVS</sequence>
<feature type="active site" evidence="8">
    <location>
        <position position="134"/>
    </location>
</feature>
<dbReference type="Gene3D" id="3.30.450.40">
    <property type="match status" value="1"/>
</dbReference>
<dbReference type="SUPFAM" id="SSF52738">
    <property type="entry name" value="Methylesterase CheB, C-terminal domain"/>
    <property type="match status" value="1"/>
</dbReference>
<accession>A0A7W7H415</accession>
<dbReference type="SMART" id="SM00387">
    <property type="entry name" value="HATPase_c"/>
    <property type="match status" value="1"/>
</dbReference>
<keyword evidence="6 14" id="KW-0418">Kinase</keyword>
<dbReference type="PROSITE" id="PS50122">
    <property type="entry name" value="CHEB"/>
    <property type="match status" value="1"/>
</dbReference>
<dbReference type="InterPro" id="IPR029016">
    <property type="entry name" value="GAF-like_dom_sf"/>
</dbReference>
<evidence type="ECO:0000259" key="11">
    <source>
        <dbReference type="PROSITE" id="PS50110"/>
    </source>
</evidence>
<evidence type="ECO:0000259" key="10">
    <source>
        <dbReference type="PROSITE" id="PS50109"/>
    </source>
</evidence>
<dbReference type="GO" id="GO:0005737">
    <property type="term" value="C:cytoplasm"/>
    <property type="evidence" value="ECO:0007669"/>
    <property type="project" value="InterPro"/>
</dbReference>
<dbReference type="CDD" id="cd00130">
    <property type="entry name" value="PAS"/>
    <property type="match status" value="1"/>
</dbReference>
<dbReference type="CDD" id="cd00082">
    <property type="entry name" value="HisKA"/>
    <property type="match status" value="1"/>
</dbReference>
<dbReference type="EMBL" id="JACHNB010000001">
    <property type="protein sequence ID" value="MBB4743574.1"/>
    <property type="molecule type" value="Genomic_DNA"/>
</dbReference>
<dbReference type="SMART" id="SM00086">
    <property type="entry name" value="PAC"/>
    <property type="match status" value="2"/>
</dbReference>
<dbReference type="GO" id="GO:0005886">
    <property type="term" value="C:plasma membrane"/>
    <property type="evidence" value="ECO:0007669"/>
    <property type="project" value="UniProtKB-SubCell"/>
</dbReference>
<evidence type="ECO:0000313" key="14">
    <source>
        <dbReference type="EMBL" id="MBB4743574.1"/>
    </source>
</evidence>
<dbReference type="PANTHER" id="PTHR43547">
    <property type="entry name" value="TWO-COMPONENT HISTIDINE KINASE"/>
    <property type="match status" value="1"/>
</dbReference>
<comment type="caution">
    <text evidence="14">The sequence shown here is derived from an EMBL/GenBank/DDBJ whole genome shotgun (WGS) entry which is preliminary data.</text>
</comment>
<evidence type="ECO:0000256" key="9">
    <source>
        <dbReference type="PROSITE-ProRule" id="PRU00169"/>
    </source>
</evidence>
<dbReference type="PROSITE" id="PS50109">
    <property type="entry name" value="HIS_KIN"/>
    <property type="match status" value="1"/>
</dbReference>
<dbReference type="FunFam" id="3.30.565.10:FF:000006">
    <property type="entry name" value="Sensor histidine kinase WalK"/>
    <property type="match status" value="1"/>
</dbReference>
<dbReference type="RefSeq" id="WP_185043838.1">
    <property type="nucleotide sequence ID" value="NZ_BAABFG010000005.1"/>
</dbReference>
<dbReference type="SMART" id="SM00448">
    <property type="entry name" value="REC"/>
    <property type="match status" value="1"/>
</dbReference>
<dbReference type="InterPro" id="IPR003661">
    <property type="entry name" value="HisK_dim/P_dom"/>
</dbReference>
<dbReference type="CDD" id="cd16433">
    <property type="entry name" value="CheB"/>
    <property type="match status" value="1"/>
</dbReference>
<protein>
    <recommendedName>
        <fullName evidence="3">histidine kinase</fullName>
        <ecNumber evidence="3">2.7.13.3</ecNumber>
    </recommendedName>
</protein>
<dbReference type="EC" id="2.7.13.3" evidence="3"/>
<dbReference type="InterPro" id="IPR036890">
    <property type="entry name" value="HATPase_C_sf"/>
</dbReference>
<evidence type="ECO:0000256" key="8">
    <source>
        <dbReference type="PROSITE-ProRule" id="PRU00050"/>
    </source>
</evidence>
<dbReference type="InterPro" id="IPR035965">
    <property type="entry name" value="PAS-like_dom_sf"/>
</dbReference>
<proteinExistence type="predicted"/>
<keyword evidence="8" id="KW-0378">Hydrolase</keyword>
<dbReference type="Gene3D" id="3.40.50.2300">
    <property type="match status" value="1"/>
</dbReference>
<dbReference type="PROSITE" id="PS50113">
    <property type="entry name" value="PAC"/>
    <property type="match status" value="1"/>
</dbReference>
<comment type="catalytic activity">
    <reaction evidence="1">
        <text>ATP + protein L-histidine = ADP + protein N-phospho-L-histidine.</text>
        <dbReference type="EC" id="2.7.13.3"/>
    </reaction>
</comment>
<dbReference type="Pfam" id="PF00072">
    <property type="entry name" value="Response_reg"/>
    <property type="match status" value="1"/>
</dbReference>
<dbReference type="Pfam" id="PF01339">
    <property type="entry name" value="CheB_methylest"/>
    <property type="match status" value="1"/>
</dbReference>
<dbReference type="Pfam" id="PF00512">
    <property type="entry name" value="HisKA"/>
    <property type="match status" value="1"/>
</dbReference>
<dbReference type="GO" id="GO:0008984">
    <property type="term" value="F:protein-glutamate methylesterase activity"/>
    <property type="evidence" value="ECO:0007669"/>
    <property type="project" value="InterPro"/>
</dbReference>
<feature type="domain" description="Histidine kinase" evidence="10">
    <location>
        <begin position="551"/>
        <end position="768"/>
    </location>
</feature>
<dbReference type="Proteomes" id="UP000546162">
    <property type="component" value="Unassembled WGS sequence"/>
</dbReference>
<evidence type="ECO:0000256" key="5">
    <source>
        <dbReference type="ARBA" id="ARBA00022679"/>
    </source>
</evidence>
<keyword evidence="15" id="KW-1185">Reference proteome</keyword>
<dbReference type="InterPro" id="IPR001610">
    <property type="entry name" value="PAC"/>
</dbReference>
<dbReference type="Gene3D" id="3.40.50.180">
    <property type="entry name" value="Methylesterase CheB, C-terminal domain"/>
    <property type="match status" value="1"/>
</dbReference>
<dbReference type="InterPro" id="IPR013656">
    <property type="entry name" value="PAS_4"/>
</dbReference>
<evidence type="ECO:0000259" key="12">
    <source>
        <dbReference type="PROSITE" id="PS50113"/>
    </source>
</evidence>
<dbReference type="PRINTS" id="PR00344">
    <property type="entry name" value="BCTRLSENSOR"/>
</dbReference>
<dbReference type="PROSITE" id="PS50110">
    <property type="entry name" value="RESPONSE_REGULATORY"/>
    <property type="match status" value="1"/>
</dbReference>
<dbReference type="CDD" id="cd00075">
    <property type="entry name" value="HATPase"/>
    <property type="match status" value="1"/>
</dbReference>
<dbReference type="Gene3D" id="3.30.565.10">
    <property type="entry name" value="Histidine kinase-like ATPase, C-terminal domain"/>
    <property type="match status" value="1"/>
</dbReference>
<evidence type="ECO:0000256" key="2">
    <source>
        <dbReference type="ARBA" id="ARBA00004236"/>
    </source>
</evidence>
<feature type="active site" evidence="8">
    <location>
        <position position="43"/>
    </location>
</feature>
<dbReference type="GO" id="GO:0000155">
    <property type="term" value="F:phosphorelay sensor kinase activity"/>
    <property type="evidence" value="ECO:0007669"/>
    <property type="project" value="InterPro"/>
</dbReference>
<evidence type="ECO:0000256" key="4">
    <source>
        <dbReference type="ARBA" id="ARBA00022553"/>
    </source>
</evidence>
<dbReference type="InterPro" id="IPR001789">
    <property type="entry name" value="Sig_transdc_resp-reg_receiver"/>
</dbReference>
<organism evidence="14 15">
    <name type="scientific">Actinoplanes octamycinicus</name>
    <dbReference type="NCBI Taxonomy" id="135948"/>
    <lineage>
        <taxon>Bacteria</taxon>
        <taxon>Bacillati</taxon>
        <taxon>Actinomycetota</taxon>
        <taxon>Actinomycetes</taxon>
        <taxon>Micromonosporales</taxon>
        <taxon>Micromonosporaceae</taxon>
        <taxon>Actinoplanes</taxon>
    </lineage>
</organism>
<keyword evidence="7" id="KW-0902">Two-component regulatory system</keyword>
<keyword evidence="8" id="KW-0145">Chemotaxis</keyword>
<evidence type="ECO:0000256" key="6">
    <source>
        <dbReference type="ARBA" id="ARBA00022777"/>
    </source>
</evidence>
<dbReference type="PANTHER" id="PTHR43547:SF2">
    <property type="entry name" value="HYBRID SIGNAL TRANSDUCTION HISTIDINE KINASE C"/>
    <property type="match status" value="1"/>
</dbReference>
<evidence type="ECO:0000313" key="15">
    <source>
        <dbReference type="Proteomes" id="UP000546162"/>
    </source>
</evidence>
<feature type="active site" evidence="8">
    <location>
        <position position="16"/>
    </location>
</feature>
<keyword evidence="5" id="KW-0808">Transferase</keyword>
<dbReference type="InterPro" id="IPR004358">
    <property type="entry name" value="Sig_transdc_His_kin-like_C"/>
</dbReference>
<dbReference type="SUPFAM" id="SSF47384">
    <property type="entry name" value="Homodimeric domain of signal transducing histidine kinase"/>
    <property type="match status" value="1"/>
</dbReference>
<dbReference type="InterPro" id="IPR005467">
    <property type="entry name" value="His_kinase_dom"/>
</dbReference>
<dbReference type="Gene3D" id="1.10.287.130">
    <property type="match status" value="1"/>
</dbReference>
<dbReference type="GO" id="GO:0006935">
    <property type="term" value="P:chemotaxis"/>
    <property type="evidence" value="ECO:0007669"/>
    <property type="project" value="UniProtKB-UniRule"/>
</dbReference>